<dbReference type="PANTHER" id="PTHR45753">
    <property type="entry name" value="ORNITHINE CARBAMOYLTRANSFERASE, MITOCHONDRIAL"/>
    <property type="match status" value="1"/>
</dbReference>
<dbReference type="GO" id="GO:0019240">
    <property type="term" value="P:citrulline biosynthetic process"/>
    <property type="evidence" value="ECO:0007669"/>
    <property type="project" value="TreeGrafter"/>
</dbReference>
<evidence type="ECO:0000256" key="4">
    <source>
        <dbReference type="ARBA" id="ARBA00048772"/>
    </source>
</evidence>
<dbReference type="PRINTS" id="PR00102">
    <property type="entry name" value="OTCASE"/>
</dbReference>
<dbReference type="GO" id="GO:0042450">
    <property type="term" value="P:L-arginine biosynthetic process via ornithine"/>
    <property type="evidence" value="ECO:0007669"/>
    <property type="project" value="TreeGrafter"/>
</dbReference>
<evidence type="ECO:0000256" key="2">
    <source>
        <dbReference type="ARBA" id="ARBA00013007"/>
    </source>
</evidence>
<dbReference type="SUPFAM" id="SSF53671">
    <property type="entry name" value="Aspartate/ornithine carbamoyltransferase"/>
    <property type="match status" value="1"/>
</dbReference>
<protein>
    <recommendedName>
        <fullName evidence="2">ornithine carbamoyltransferase</fullName>
        <ecNumber evidence="2">2.1.3.3</ecNumber>
    </recommendedName>
</protein>
<evidence type="ECO:0000259" key="5">
    <source>
        <dbReference type="Pfam" id="PF00185"/>
    </source>
</evidence>
<dbReference type="Pfam" id="PF00185">
    <property type="entry name" value="OTCace"/>
    <property type="match status" value="1"/>
</dbReference>
<dbReference type="EMBL" id="BARV01007914">
    <property type="protein sequence ID" value="GAI14375.1"/>
    <property type="molecule type" value="Genomic_DNA"/>
</dbReference>
<dbReference type="FunFam" id="3.40.50.1370:FF:000008">
    <property type="entry name" value="Ornithine carbamoyltransferase"/>
    <property type="match status" value="1"/>
</dbReference>
<dbReference type="NCBIfam" id="NF001986">
    <property type="entry name" value="PRK00779.1"/>
    <property type="match status" value="1"/>
</dbReference>
<sequence length="307" mass="34154">AEDRMKNFLSINDCSAEQLKELLRESSELKKLYKSGKQDLCLGGKTLAMLFEKPSLRTRMSFEVAMTDLGGSAIYVRPEDIGGIGKREPVKDIARVLSRYVDGIMARTFEHQTIVELAEFATVPVINALTGRLHPCQAMADILTIQENFERLEGIKIAFIGDGNNVARSLAMACAKLDMKMVIASPASYELDDESILETNKISTDSVRQTNNPAEATVEADIIYTDTWVSMGQENEKQKRIKAFAGFQINAKLLKSAPAGVKIMHCLPAYRGLEITDEVAESENSIMFDQAENRLHFQRALLKKLLS</sequence>
<reference evidence="7" key="1">
    <citation type="journal article" date="2014" name="Front. Microbiol.">
        <title>High frequency of phylogenetically diverse reductive dehalogenase-homologous genes in deep subseafloor sedimentary metagenomes.</title>
        <authorList>
            <person name="Kawai M."/>
            <person name="Futagami T."/>
            <person name="Toyoda A."/>
            <person name="Takaki Y."/>
            <person name="Nishi S."/>
            <person name="Hori S."/>
            <person name="Arai W."/>
            <person name="Tsubouchi T."/>
            <person name="Morono Y."/>
            <person name="Uchiyama I."/>
            <person name="Ito T."/>
            <person name="Fujiyama A."/>
            <person name="Inagaki F."/>
            <person name="Takami H."/>
        </authorList>
    </citation>
    <scope>NUCLEOTIDE SEQUENCE</scope>
    <source>
        <strain evidence="7">Expedition CK06-06</strain>
    </source>
</reference>
<dbReference type="HAMAP" id="MF_01109">
    <property type="entry name" value="OTCase"/>
    <property type="match status" value="1"/>
</dbReference>
<dbReference type="Pfam" id="PF02729">
    <property type="entry name" value="OTCace_N"/>
    <property type="match status" value="1"/>
</dbReference>
<evidence type="ECO:0000256" key="1">
    <source>
        <dbReference type="ARBA" id="ARBA00007805"/>
    </source>
</evidence>
<evidence type="ECO:0000313" key="7">
    <source>
        <dbReference type="EMBL" id="GAI14375.1"/>
    </source>
</evidence>
<dbReference type="NCBIfam" id="TIGR00658">
    <property type="entry name" value="orni_carb_tr"/>
    <property type="match status" value="1"/>
</dbReference>
<feature type="domain" description="Aspartate/ornithine carbamoyltransferase carbamoyl-P binding" evidence="6">
    <location>
        <begin position="6"/>
        <end position="147"/>
    </location>
</feature>
<evidence type="ECO:0000259" key="6">
    <source>
        <dbReference type="Pfam" id="PF02729"/>
    </source>
</evidence>
<dbReference type="InterPro" id="IPR036901">
    <property type="entry name" value="Asp/Orn_carbamoylTrfase_sf"/>
</dbReference>
<comment type="similarity">
    <text evidence="1">Belongs to the aspartate/ornithine carbamoyltransferase superfamily. OTCase family.</text>
</comment>
<dbReference type="InterPro" id="IPR024904">
    <property type="entry name" value="OTCase_ArgI"/>
</dbReference>
<dbReference type="GO" id="GO:0004585">
    <property type="term" value="F:ornithine carbamoyltransferase activity"/>
    <property type="evidence" value="ECO:0007669"/>
    <property type="project" value="UniProtKB-EC"/>
</dbReference>
<organism evidence="7">
    <name type="scientific">marine sediment metagenome</name>
    <dbReference type="NCBI Taxonomy" id="412755"/>
    <lineage>
        <taxon>unclassified sequences</taxon>
        <taxon>metagenomes</taxon>
        <taxon>ecological metagenomes</taxon>
    </lineage>
</organism>
<keyword evidence="3" id="KW-0808">Transferase</keyword>
<dbReference type="InterPro" id="IPR006130">
    <property type="entry name" value="Asp/Orn_carbamoylTrfase"/>
</dbReference>
<dbReference type="AlphaFoldDB" id="X1MI32"/>
<dbReference type="InterPro" id="IPR006131">
    <property type="entry name" value="Asp_carbamoyltransf_Asp/Orn-bd"/>
</dbReference>
<dbReference type="InterPro" id="IPR006132">
    <property type="entry name" value="Asp/Orn_carbamoyltranf_P-bd"/>
</dbReference>
<gene>
    <name evidence="7" type="ORF">S06H3_16035</name>
</gene>
<dbReference type="InterPro" id="IPR002292">
    <property type="entry name" value="Orn/put_carbamltrans"/>
</dbReference>
<comment type="catalytic activity">
    <reaction evidence="4">
        <text>carbamoyl phosphate + L-ornithine = L-citrulline + phosphate + H(+)</text>
        <dbReference type="Rhea" id="RHEA:19513"/>
        <dbReference type="ChEBI" id="CHEBI:15378"/>
        <dbReference type="ChEBI" id="CHEBI:43474"/>
        <dbReference type="ChEBI" id="CHEBI:46911"/>
        <dbReference type="ChEBI" id="CHEBI:57743"/>
        <dbReference type="ChEBI" id="CHEBI:58228"/>
        <dbReference type="EC" id="2.1.3.3"/>
    </reaction>
</comment>
<accession>X1MI32</accession>
<proteinExistence type="inferred from homology"/>
<feature type="non-terminal residue" evidence="7">
    <location>
        <position position="1"/>
    </location>
</feature>
<dbReference type="PRINTS" id="PR00100">
    <property type="entry name" value="AOTCASE"/>
</dbReference>
<dbReference type="Gene3D" id="3.40.50.1370">
    <property type="entry name" value="Aspartate/ornithine carbamoyltransferase"/>
    <property type="match status" value="2"/>
</dbReference>
<feature type="domain" description="Aspartate/ornithine carbamoyltransferase Asp/Orn-binding" evidence="5">
    <location>
        <begin position="153"/>
        <end position="303"/>
    </location>
</feature>
<name>X1MI32_9ZZZZ</name>
<dbReference type="PANTHER" id="PTHR45753:SF3">
    <property type="entry name" value="ORNITHINE TRANSCARBAMYLASE, MITOCHONDRIAL"/>
    <property type="match status" value="1"/>
</dbReference>
<dbReference type="EC" id="2.1.3.3" evidence="2"/>
<evidence type="ECO:0000256" key="3">
    <source>
        <dbReference type="ARBA" id="ARBA00022679"/>
    </source>
</evidence>
<dbReference type="GO" id="GO:0016597">
    <property type="term" value="F:amino acid binding"/>
    <property type="evidence" value="ECO:0007669"/>
    <property type="project" value="InterPro"/>
</dbReference>
<comment type="caution">
    <text evidence="7">The sequence shown here is derived from an EMBL/GenBank/DDBJ whole genome shotgun (WGS) entry which is preliminary data.</text>
</comment>